<accession>M1DIQ6</accession>
<reference evidence="5" key="1">
    <citation type="journal article" date="2011" name="Nature">
        <title>Genome sequence and analysis of the tuber crop potato.</title>
        <authorList>
            <consortium name="The Potato Genome Sequencing Consortium"/>
        </authorList>
    </citation>
    <scope>NUCLEOTIDE SEQUENCE [LARGE SCALE GENOMIC DNA]</scope>
    <source>
        <strain evidence="5">cv. DM1-3 516 R44</strain>
    </source>
</reference>
<reference evidence="4" key="2">
    <citation type="submission" date="2015-06" db="UniProtKB">
        <authorList>
            <consortium name="EnsemblPlants"/>
        </authorList>
    </citation>
    <scope>IDENTIFICATION</scope>
    <source>
        <strain evidence="4">DM1-3 516 R44</strain>
    </source>
</reference>
<dbReference type="GO" id="GO:0003676">
    <property type="term" value="F:nucleic acid binding"/>
    <property type="evidence" value="ECO:0007669"/>
    <property type="project" value="InterPro"/>
</dbReference>
<evidence type="ECO:0000256" key="1">
    <source>
        <dbReference type="PROSITE-ProRule" id="PRU00047"/>
    </source>
</evidence>
<keyword evidence="5" id="KW-1185">Reference proteome</keyword>
<name>M1DIQ6_SOLTU</name>
<sequence length="376" mass="40775">MTRRLALLLSHRRFVLAFSIFTFWTIRRSLSSPSHLLSSPRRSLHPTLHVLFHPPEGSEAGVGEGVSAGNESTLTYGEVSIGVALLLSISSRVNSASICRISVEKDRVTSISLAGSRGTPAYRHNSMIKTGNGRDVSVCLALTATSCKNQQSQDMTTPRANIERNEQDIVKQEVPLQAPPQAPIDTIGENVTNAEIRCDKRHSGKCLAGSNTCFGCGESGHKIRHCPMAAKSEGDSRRRSQPYPSSGPSVSSSSAPKQTRSFALQSRSEQECHPNVTSGGLNVKVQLPKDQPRVLEEDPKSSPQNCLKRATYGWHLRPVGGPIPRGWLSSVKGHDEELQTMNNGPAVCPVDPPTVRGARLWVMLVGCLNSAKARDF</sequence>
<keyword evidence="1" id="KW-0863">Zinc-finger</keyword>
<dbReference type="InParanoid" id="M1DIQ6"/>
<proteinExistence type="predicted"/>
<dbReference type="PROSITE" id="PS50158">
    <property type="entry name" value="ZF_CCHC"/>
    <property type="match status" value="1"/>
</dbReference>
<evidence type="ECO:0000313" key="4">
    <source>
        <dbReference type="EnsemblPlants" id="PGSC0003DMT400089697"/>
    </source>
</evidence>
<feature type="compositionally biased region" description="Polar residues" evidence="2">
    <location>
        <begin position="257"/>
        <end position="267"/>
    </location>
</feature>
<dbReference type="InterPro" id="IPR001878">
    <property type="entry name" value="Znf_CCHC"/>
</dbReference>
<keyword evidence="1" id="KW-0862">Zinc</keyword>
<dbReference type="HOGENOM" id="CLU_736515_0_0_1"/>
<protein>
    <recommendedName>
        <fullName evidence="3">CCHC-type domain-containing protein</fullName>
    </recommendedName>
</protein>
<organism evidence="4 5">
    <name type="scientific">Solanum tuberosum</name>
    <name type="common">Potato</name>
    <dbReference type="NCBI Taxonomy" id="4113"/>
    <lineage>
        <taxon>Eukaryota</taxon>
        <taxon>Viridiplantae</taxon>
        <taxon>Streptophyta</taxon>
        <taxon>Embryophyta</taxon>
        <taxon>Tracheophyta</taxon>
        <taxon>Spermatophyta</taxon>
        <taxon>Magnoliopsida</taxon>
        <taxon>eudicotyledons</taxon>
        <taxon>Gunneridae</taxon>
        <taxon>Pentapetalae</taxon>
        <taxon>asterids</taxon>
        <taxon>lamiids</taxon>
        <taxon>Solanales</taxon>
        <taxon>Solanaceae</taxon>
        <taxon>Solanoideae</taxon>
        <taxon>Solaneae</taxon>
        <taxon>Solanum</taxon>
    </lineage>
</organism>
<dbReference type="Gene3D" id="4.10.60.10">
    <property type="entry name" value="Zinc finger, CCHC-type"/>
    <property type="match status" value="1"/>
</dbReference>
<evidence type="ECO:0000256" key="2">
    <source>
        <dbReference type="SAM" id="MobiDB-lite"/>
    </source>
</evidence>
<evidence type="ECO:0000313" key="5">
    <source>
        <dbReference type="Proteomes" id="UP000011115"/>
    </source>
</evidence>
<dbReference type="PaxDb" id="4113-PGSC0003DMT400089697"/>
<dbReference type="GO" id="GO:0008270">
    <property type="term" value="F:zinc ion binding"/>
    <property type="evidence" value="ECO:0007669"/>
    <property type="project" value="UniProtKB-KW"/>
</dbReference>
<dbReference type="AlphaFoldDB" id="M1DIQ6"/>
<feature type="compositionally biased region" description="Low complexity" evidence="2">
    <location>
        <begin position="241"/>
        <end position="256"/>
    </location>
</feature>
<evidence type="ECO:0000259" key="3">
    <source>
        <dbReference type="PROSITE" id="PS50158"/>
    </source>
</evidence>
<keyword evidence="1" id="KW-0479">Metal-binding</keyword>
<dbReference type="Proteomes" id="UP000011115">
    <property type="component" value="Unassembled WGS sequence"/>
</dbReference>
<feature type="region of interest" description="Disordered" evidence="2">
    <location>
        <begin position="229"/>
        <end position="285"/>
    </location>
</feature>
<feature type="domain" description="CCHC-type" evidence="3">
    <location>
        <begin position="213"/>
        <end position="227"/>
    </location>
</feature>
<dbReference type="Gramene" id="PGSC0003DMT400089697">
    <property type="protein sequence ID" value="PGSC0003DMT400089697"/>
    <property type="gene ID" value="PGSC0003DMG400039268"/>
</dbReference>
<dbReference type="EnsemblPlants" id="PGSC0003DMT400089697">
    <property type="protein sequence ID" value="PGSC0003DMT400089697"/>
    <property type="gene ID" value="PGSC0003DMG400039268"/>
</dbReference>